<dbReference type="Proteomes" id="UP001177670">
    <property type="component" value="Unassembled WGS sequence"/>
</dbReference>
<evidence type="ECO:0000313" key="3">
    <source>
        <dbReference type="Proteomes" id="UP001177670"/>
    </source>
</evidence>
<reference evidence="2" key="1">
    <citation type="submission" date="2021-10" db="EMBL/GenBank/DDBJ databases">
        <title>Melipona bicolor Genome sequencing and assembly.</title>
        <authorList>
            <person name="Araujo N.S."/>
            <person name="Arias M.C."/>
        </authorList>
    </citation>
    <scope>NUCLEOTIDE SEQUENCE</scope>
    <source>
        <strain evidence="2">USP_2M_L1-L4_2017</strain>
        <tissue evidence="2">Whole body</tissue>
    </source>
</reference>
<feature type="compositionally biased region" description="Basic and acidic residues" evidence="1">
    <location>
        <begin position="78"/>
        <end position="112"/>
    </location>
</feature>
<protein>
    <submittedName>
        <fullName evidence="2">Uncharacterized protein</fullName>
    </submittedName>
</protein>
<keyword evidence="3" id="KW-1185">Reference proteome</keyword>
<sequence length="120" mass="14220">MTTTENRSKLQNLIWKSSYSVDQRQVAKAQQTQSNEKTNLALSQMLQQRPPFPLYFVPRDTASYKWFNFLIQTANHSVRRDGHTDETTTRDNQREGRDVYNKQPSWRRERSKLPPVTLFS</sequence>
<comment type="caution">
    <text evidence="2">The sequence shown here is derived from an EMBL/GenBank/DDBJ whole genome shotgun (WGS) entry which is preliminary data.</text>
</comment>
<organism evidence="2 3">
    <name type="scientific">Melipona bicolor</name>
    <dbReference type="NCBI Taxonomy" id="60889"/>
    <lineage>
        <taxon>Eukaryota</taxon>
        <taxon>Metazoa</taxon>
        <taxon>Ecdysozoa</taxon>
        <taxon>Arthropoda</taxon>
        <taxon>Hexapoda</taxon>
        <taxon>Insecta</taxon>
        <taxon>Pterygota</taxon>
        <taxon>Neoptera</taxon>
        <taxon>Endopterygota</taxon>
        <taxon>Hymenoptera</taxon>
        <taxon>Apocrita</taxon>
        <taxon>Aculeata</taxon>
        <taxon>Apoidea</taxon>
        <taxon>Anthophila</taxon>
        <taxon>Apidae</taxon>
        <taxon>Melipona</taxon>
    </lineage>
</organism>
<name>A0AA40KKR2_9HYME</name>
<evidence type="ECO:0000313" key="2">
    <source>
        <dbReference type="EMBL" id="KAK1123896.1"/>
    </source>
</evidence>
<gene>
    <name evidence="2" type="ORF">K0M31_006926</name>
</gene>
<dbReference type="AlphaFoldDB" id="A0AA40KKR2"/>
<evidence type="ECO:0000256" key="1">
    <source>
        <dbReference type="SAM" id="MobiDB-lite"/>
    </source>
</evidence>
<accession>A0AA40KKR2</accession>
<feature type="region of interest" description="Disordered" evidence="1">
    <location>
        <begin position="77"/>
        <end position="120"/>
    </location>
</feature>
<proteinExistence type="predicted"/>
<dbReference type="EMBL" id="JAHYIQ010000019">
    <property type="protein sequence ID" value="KAK1123896.1"/>
    <property type="molecule type" value="Genomic_DNA"/>
</dbReference>